<dbReference type="EMBL" id="JBHTBJ010000026">
    <property type="protein sequence ID" value="MFC7277788.1"/>
    <property type="molecule type" value="Genomic_DNA"/>
</dbReference>
<accession>A0ABW2HXB8</accession>
<evidence type="ECO:0000313" key="1">
    <source>
        <dbReference type="EMBL" id="MFC7277788.1"/>
    </source>
</evidence>
<name>A0ABW2HXB8_9ACTN</name>
<dbReference type="RefSeq" id="WP_378973838.1">
    <property type="nucleotide sequence ID" value="NZ_JBHTBJ010000026.1"/>
</dbReference>
<sequence length="180" mass="19703">MATSWTRAERWAVGISIASFLLSAALAALTVVTALNWHLPGYQSPEYLVAKKFLSAYTLGTVDGLAEAQGYTAVGSPARNFARTEYLTWVAQRRVDSEAKPPAYTLRRSGTTLIKCPTEAKSSEECDTYSNFIVDAASGLLSDFSVNRFSIRSNVVQPSDEQCQDSWCTDLNFGRFGCFG</sequence>
<dbReference type="Proteomes" id="UP001596548">
    <property type="component" value="Unassembled WGS sequence"/>
</dbReference>
<comment type="caution">
    <text evidence="1">The sequence shown here is derived from an EMBL/GenBank/DDBJ whole genome shotgun (WGS) entry which is preliminary data.</text>
</comment>
<evidence type="ECO:0000313" key="2">
    <source>
        <dbReference type="Proteomes" id="UP001596548"/>
    </source>
</evidence>
<organism evidence="1 2">
    <name type="scientific">Paractinoplanes rhizophilus</name>
    <dbReference type="NCBI Taxonomy" id="1416877"/>
    <lineage>
        <taxon>Bacteria</taxon>
        <taxon>Bacillati</taxon>
        <taxon>Actinomycetota</taxon>
        <taxon>Actinomycetes</taxon>
        <taxon>Micromonosporales</taxon>
        <taxon>Micromonosporaceae</taxon>
        <taxon>Paractinoplanes</taxon>
    </lineage>
</organism>
<keyword evidence="2" id="KW-1185">Reference proteome</keyword>
<proteinExistence type="predicted"/>
<reference evidence="2" key="1">
    <citation type="journal article" date="2019" name="Int. J. Syst. Evol. Microbiol.">
        <title>The Global Catalogue of Microorganisms (GCM) 10K type strain sequencing project: providing services to taxonomists for standard genome sequencing and annotation.</title>
        <authorList>
            <consortium name="The Broad Institute Genomics Platform"/>
            <consortium name="The Broad Institute Genome Sequencing Center for Infectious Disease"/>
            <person name="Wu L."/>
            <person name="Ma J."/>
        </authorList>
    </citation>
    <scope>NUCLEOTIDE SEQUENCE [LARGE SCALE GENOMIC DNA]</scope>
    <source>
        <strain evidence="2">XZYJT-10</strain>
    </source>
</reference>
<gene>
    <name evidence="1" type="ORF">ACFQS1_27690</name>
</gene>
<protein>
    <submittedName>
        <fullName evidence="1">Uncharacterized protein</fullName>
    </submittedName>
</protein>